<feature type="compositionally biased region" description="Acidic residues" evidence="1">
    <location>
        <begin position="79"/>
        <end position="96"/>
    </location>
</feature>
<accession>A0ABD3H9R5</accession>
<protein>
    <submittedName>
        <fullName evidence="2">Uncharacterized protein</fullName>
    </submittedName>
</protein>
<feature type="region of interest" description="Disordered" evidence="1">
    <location>
        <begin position="1"/>
        <end position="61"/>
    </location>
</feature>
<name>A0ABD3H9R5_9MARC</name>
<keyword evidence="3" id="KW-1185">Reference proteome</keyword>
<sequence>MIISDSQAIEEEDGNWKEDDDFGEGLTAVEEEHSPAVEEEHSPAVEEEHSPAVEEEHSPSVMQVEVEERINLVDASYGSDDEDDIIGNQTEEEDPNEGALLGCAAELC</sequence>
<feature type="compositionally biased region" description="Basic and acidic residues" evidence="1">
    <location>
        <begin position="30"/>
        <end position="58"/>
    </location>
</feature>
<gene>
    <name evidence="2" type="ORF">R1sor_014382</name>
</gene>
<evidence type="ECO:0000256" key="1">
    <source>
        <dbReference type="SAM" id="MobiDB-lite"/>
    </source>
</evidence>
<evidence type="ECO:0000313" key="3">
    <source>
        <dbReference type="Proteomes" id="UP001633002"/>
    </source>
</evidence>
<evidence type="ECO:0000313" key="2">
    <source>
        <dbReference type="EMBL" id="KAL3688073.1"/>
    </source>
</evidence>
<dbReference type="Proteomes" id="UP001633002">
    <property type="component" value="Unassembled WGS sequence"/>
</dbReference>
<reference evidence="2 3" key="1">
    <citation type="submission" date="2024-09" db="EMBL/GenBank/DDBJ databases">
        <title>Chromosome-scale assembly of Riccia sorocarpa.</title>
        <authorList>
            <person name="Paukszto L."/>
        </authorList>
    </citation>
    <scope>NUCLEOTIDE SEQUENCE [LARGE SCALE GENOMIC DNA]</scope>
    <source>
        <strain evidence="2">LP-2024</strain>
        <tissue evidence="2">Aerial parts of the thallus</tissue>
    </source>
</reference>
<comment type="caution">
    <text evidence="2">The sequence shown here is derived from an EMBL/GenBank/DDBJ whole genome shotgun (WGS) entry which is preliminary data.</text>
</comment>
<organism evidence="2 3">
    <name type="scientific">Riccia sorocarpa</name>
    <dbReference type="NCBI Taxonomy" id="122646"/>
    <lineage>
        <taxon>Eukaryota</taxon>
        <taxon>Viridiplantae</taxon>
        <taxon>Streptophyta</taxon>
        <taxon>Embryophyta</taxon>
        <taxon>Marchantiophyta</taxon>
        <taxon>Marchantiopsida</taxon>
        <taxon>Marchantiidae</taxon>
        <taxon>Marchantiales</taxon>
        <taxon>Ricciaceae</taxon>
        <taxon>Riccia</taxon>
    </lineage>
</organism>
<dbReference type="EMBL" id="JBJQOH010000004">
    <property type="protein sequence ID" value="KAL3688073.1"/>
    <property type="molecule type" value="Genomic_DNA"/>
</dbReference>
<proteinExistence type="predicted"/>
<feature type="compositionally biased region" description="Acidic residues" evidence="1">
    <location>
        <begin position="8"/>
        <end position="23"/>
    </location>
</feature>
<feature type="region of interest" description="Disordered" evidence="1">
    <location>
        <begin position="75"/>
        <end position="96"/>
    </location>
</feature>
<dbReference type="AlphaFoldDB" id="A0ABD3H9R5"/>